<dbReference type="InterPro" id="IPR032787">
    <property type="entry name" value="Prok-E2_D"/>
</dbReference>
<dbReference type="RefSeq" id="WP_073596026.1">
    <property type="nucleotide sequence ID" value="NZ_MRCE01000032.1"/>
</dbReference>
<evidence type="ECO:0000313" key="2">
    <source>
        <dbReference type="Proteomes" id="UP000185860"/>
    </source>
</evidence>
<gene>
    <name evidence="1" type="ORF">NIES2119_24005</name>
</gene>
<evidence type="ECO:0008006" key="3">
    <source>
        <dbReference type="Google" id="ProtNLM"/>
    </source>
</evidence>
<dbReference type="STRING" id="454136.NIES2119_24005"/>
<dbReference type="EMBL" id="MRCE01000032">
    <property type="protein sequence ID" value="OKH33132.1"/>
    <property type="molecule type" value="Genomic_DNA"/>
</dbReference>
<evidence type="ECO:0000313" key="1">
    <source>
        <dbReference type="EMBL" id="OKH33132.1"/>
    </source>
</evidence>
<dbReference type="Proteomes" id="UP000185860">
    <property type="component" value="Unassembled WGS sequence"/>
</dbReference>
<name>A0A1U7I9E8_9CYAN</name>
<protein>
    <recommendedName>
        <fullName evidence="3">PRTRC system protein B</fullName>
    </recommendedName>
</protein>
<proteinExistence type="predicted"/>
<organism evidence="1 2">
    <name type="scientific">[Phormidium ambiguum] IAM M-71</name>
    <dbReference type="NCBI Taxonomy" id="454136"/>
    <lineage>
        <taxon>Bacteria</taxon>
        <taxon>Bacillati</taxon>
        <taxon>Cyanobacteriota</taxon>
        <taxon>Cyanophyceae</taxon>
        <taxon>Oscillatoriophycideae</taxon>
        <taxon>Aerosakkonematales</taxon>
        <taxon>Aerosakkonemataceae</taxon>
        <taxon>Floridanema</taxon>
    </lineage>
</organism>
<sequence>MNVALPPLDIGKLVQTIVPQTELGEVQAQLLFLSGQYVLIYKEQEKTHCKFVSPAAIARAFANTVIDSGWLDCHTVRWGHGLSGEWVVQYYPPQQYQIFCENNEWQIPLPAFIFVGYRSRYWIWASKTKQFDPNAALYAAPLPNVYGDGAICFGELHPPDCSPSQIGVAWKTFWQSNFSNHLIQGKSKRYPQNVLKQLMQVRNKRIYPSKDLVIMNKSLDVICQGITR</sequence>
<dbReference type="Pfam" id="PF14460">
    <property type="entry name" value="Prok-E2_D"/>
    <property type="match status" value="1"/>
</dbReference>
<dbReference type="AlphaFoldDB" id="A0A1U7I9E8"/>
<comment type="caution">
    <text evidence="1">The sequence shown here is derived from an EMBL/GenBank/DDBJ whole genome shotgun (WGS) entry which is preliminary data.</text>
</comment>
<reference evidence="1 2" key="1">
    <citation type="submission" date="2016-11" db="EMBL/GenBank/DDBJ databases">
        <title>Draft Genome Sequences of Nine Cyanobacterial Strains from Diverse Habitats.</title>
        <authorList>
            <person name="Zhu T."/>
            <person name="Hou S."/>
            <person name="Lu X."/>
            <person name="Hess W.R."/>
        </authorList>
    </citation>
    <scope>NUCLEOTIDE SEQUENCE [LARGE SCALE GENOMIC DNA]</scope>
    <source>
        <strain evidence="1 2">IAM M-71</strain>
    </source>
</reference>
<accession>A0A1U7I9E8</accession>